<dbReference type="Pfam" id="PF04542">
    <property type="entry name" value="Sigma70_r2"/>
    <property type="match status" value="1"/>
</dbReference>
<protein>
    <submittedName>
        <fullName evidence="7">RNA polymerase subunit sigma</fullName>
    </submittedName>
</protein>
<proteinExistence type="inferred from homology"/>
<dbReference type="PANTHER" id="PTHR43133">
    <property type="entry name" value="RNA POLYMERASE ECF-TYPE SIGMA FACTO"/>
    <property type="match status" value="1"/>
</dbReference>
<accession>A0A2P7AP21</accession>
<evidence type="ECO:0000256" key="3">
    <source>
        <dbReference type="ARBA" id="ARBA00023082"/>
    </source>
</evidence>
<evidence type="ECO:0000313" key="8">
    <source>
        <dbReference type="Proteomes" id="UP000241158"/>
    </source>
</evidence>
<dbReference type="AlphaFoldDB" id="A0A2P7AP21"/>
<dbReference type="GO" id="GO:0006352">
    <property type="term" value="P:DNA-templated transcription initiation"/>
    <property type="evidence" value="ECO:0007669"/>
    <property type="project" value="InterPro"/>
</dbReference>
<name>A0A2P7AP21_9HYPH</name>
<dbReference type="NCBIfam" id="TIGR02937">
    <property type="entry name" value="sigma70-ECF"/>
    <property type="match status" value="1"/>
</dbReference>
<evidence type="ECO:0000313" key="7">
    <source>
        <dbReference type="EMBL" id="PSH55961.1"/>
    </source>
</evidence>
<keyword evidence="3" id="KW-0731">Sigma factor</keyword>
<dbReference type="InterPro" id="IPR007627">
    <property type="entry name" value="RNA_pol_sigma70_r2"/>
</dbReference>
<dbReference type="CDD" id="cd06171">
    <property type="entry name" value="Sigma70_r4"/>
    <property type="match status" value="1"/>
</dbReference>
<keyword evidence="8" id="KW-1185">Reference proteome</keyword>
<dbReference type="SUPFAM" id="SSF88946">
    <property type="entry name" value="Sigma2 domain of RNA polymerase sigma factors"/>
    <property type="match status" value="1"/>
</dbReference>
<dbReference type="InterPro" id="IPR013325">
    <property type="entry name" value="RNA_pol_sigma_r2"/>
</dbReference>
<dbReference type="GO" id="GO:0003677">
    <property type="term" value="F:DNA binding"/>
    <property type="evidence" value="ECO:0007669"/>
    <property type="project" value="InterPro"/>
</dbReference>
<dbReference type="Gene3D" id="1.10.10.10">
    <property type="entry name" value="Winged helix-like DNA-binding domain superfamily/Winged helix DNA-binding domain"/>
    <property type="match status" value="1"/>
</dbReference>
<dbReference type="SUPFAM" id="SSF88659">
    <property type="entry name" value="Sigma3 and sigma4 domains of RNA polymerase sigma factors"/>
    <property type="match status" value="1"/>
</dbReference>
<dbReference type="GO" id="GO:0016987">
    <property type="term" value="F:sigma factor activity"/>
    <property type="evidence" value="ECO:0007669"/>
    <property type="project" value="UniProtKB-KW"/>
</dbReference>
<keyword evidence="4" id="KW-0804">Transcription</keyword>
<evidence type="ECO:0000259" key="5">
    <source>
        <dbReference type="Pfam" id="PF04542"/>
    </source>
</evidence>
<dbReference type="InterPro" id="IPR013249">
    <property type="entry name" value="RNA_pol_sigma70_r4_t2"/>
</dbReference>
<dbReference type="InterPro" id="IPR014284">
    <property type="entry name" value="RNA_pol_sigma-70_dom"/>
</dbReference>
<dbReference type="InterPro" id="IPR036388">
    <property type="entry name" value="WH-like_DNA-bd_sf"/>
</dbReference>
<evidence type="ECO:0000259" key="6">
    <source>
        <dbReference type="Pfam" id="PF08281"/>
    </source>
</evidence>
<dbReference type="InterPro" id="IPR039425">
    <property type="entry name" value="RNA_pol_sigma-70-like"/>
</dbReference>
<dbReference type="NCBIfam" id="NF009164">
    <property type="entry name" value="PRK12511.1"/>
    <property type="match status" value="1"/>
</dbReference>
<gene>
    <name evidence="7" type="ORF">CU100_20195</name>
</gene>
<sequence>MKAQTSRFNVIGQLDSLRRYARSLTRNEADAEDLVQDTLVRAYEKRSHFRQGGNLKGWLLTILHNGFIDNKRSNRAEASRAEAMASVADTSLQPPQEHSVHLSDIRRAFFALPEEQRAALHLVAIENLSYEEAAATLGIPIGTLMSRISRARAALRLLEAEPQAGKIARLRIVGGRDE</sequence>
<dbReference type="PANTHER" id="PTHR43133:SF25">
    <property type="entry name" value="RNA POLYMERASE SIGMA FACTOR RFAY-RELATED"/>
    <property type="match status" value="1"/>
</dbReference>
<evidence type="ECO:0000256" key="1">
    <source>
        <dbReference type="ARBA" id="ARBA00010641"/>
    </source>
</evidence>
<dbReference type="Gene3D" id="1.10.1740.10">
    <property type="match status" value="1"/>
</dbReference>
<feature type="domain" description="RNA polymerase sigma-70 region 2" evidence="5">
    <location>
        <begin position="15"/>
        <end position="75"/>
    </location>
</feature>
<reference evidence="8" key="1">
    <citation type="submission" date="2017-11" db="EMBL/GenBank/DDBJ databases">
        <authorList>
            <person name="Kuznetsova I."/>
            <person name="Sazanova A."/>
            <person name="Chirak E."/>
            <person name="Safronova V."/>
            <person name="Willems A."/>
        </authorList>
    </citation>
    <scope>NUCLEOTIDE SEQUENCE [LARGE SCALE GENOMIC DNA]</scope>
    <source>
        <strain evidence="8">PEPV15</strain>
    </source>
</reference>
<evidence type="ECO:0000256" key="4">
    <source>
        <dbReference type="ARBA" id="ARBA00023163"/>
    </source>
</evidence>
<dbReference type="OrthoDB" id="9797134at2"/>
<dbReference type="InterPro" id="IPR013324">
    <property type="entry name" value="RNA_pol_sigma_r3/r4-like"/>
</dbReference>
<dbReference type="EMBL" id="PGGN01000004">
    <property type="protein sequence ID" value="PSH55961.1"/>
    <property type="molecule type" value="Genomic_DNA"/>
</dbReference>
<dbReference type="Proteomes" id="UP000241158">
    <property type="component" value="Unassembled WGS sequence"/>
</dbReference>
<dbReference type="Pfam" id="PF08281">
    <property type="entry name" value="Sigma70_r4_2"/>
    <property type="match status" value="1"/>
</dbReference>
<feature type="domain" description="RNA polymerase sigma factor 70 region 4 type 2" evidence="6">
    <location>
        <begin position="105"/>
        <end position="155"/>
    </location>
</feature>
<dbReference type="RefSeq" id="WP_106718377.1">
    <property type="nucleotide sequence ID" value="NZ_JACHXT010000001.1"/>
</dbReference>
<comment type="caution">
    <text evidence="7">The sequence shown here is derived from an EMBL/GenBank/DDBJ whole genome shotgun (WGS) entry which is preliminary data.</text>
</comment>
<evidence type="ECO:0000256" key="2">
    <source>
        <dbReference type="ARBA" id="ARBA00023015"/>
    </source>
</evidence>
<comment type="similarity">
    <text evidence="1">Belongs to the sigma-70 factor family. ECF subfamily.</text>
</comment>
<keyword evidence="2" id="KW-0805">Transcription regulation</keyword>
<organism evidence="7 8">
    <name type="scientific">Phyllobacterium endophyticum</name>
    <dbReference type="NCBI Taxonomy" id="1149773"/>
    <lineage>
        <taxon>Bacteria</taxon>
        <taxon>Pseudomonadati</taxon>
        <taxon>Pseudomonadota</taxon>
        <taxon>Alphaproteobacteria</taxon>
        <taxon>Hyphomicrobiales</taxon>
        <taxon>Phyllobacteriaceae</taxon>
        <taxon>Phyllobacterium</taxon>
    </lineage>
</organism>